<dbReference type="Gene3D" id="1.25.10.10">
    <property type="entry name" value="Leucine-rich Repeat Variant"/>
    <property type="match status" value="1"/>
</dbReference>
<dbReference type="InterPro" id="IPR017104">
    <property type="entry name" value="AP2_complex_asu"/>
</dbReference>
<evidence type="ECO:0000259" key="8">
    <source>
        <dbReference type="Pfam" id="PF01602"/>
    </source>
</evidence>
<reference evidence="10 11" key="1">
    <citation type="submission" date="2023-03" db="EMBL/GenBank/DDBJ databases">
        <title>Mating type loci evolution in Malassezia.</title>
        <authorList>
            <person name="Coelho M.A."/>
        </authorList>
    </citation>
    <scope>NUCLEOTIDE SEQUENCE [LARGE SCALE GENOMIC DNA]</scope>
    <source>
        <strain evidence="10 11">CBS 9725</strain>
    </source>
</reference>
<keyword evidence="11" id="KW-1185">Reference proteome</keyword>
<dbReference type="PIRSF" id="PIRSF037091">
    <property type="entry name" value="AP2_complex_alpha"/>
    <property type="match status" value="1"/>
</dbReference>
<dbReference type="PANTHER" id="PTHR22780">
    <property type="entry name" value="ADAPTIN, ALPHA/GAMMA/EPSILON"/>
    <property type="match status" value="1"/>
</dbReference>
<dbReference type="GO" id="GO:0072583">
    <property type="term" value="P:clathrin-dependent endocytosis"/>
    <property type="evidence" value="ECO:0007669"/>
    <property type="project" value="InterPro"/>
</dbReference>
<comment type="function">
    <text evidence="5">Adaptins are components of the adaptor complexes which link clathrin to receptors in coated vesicles. Clathrin-associated protein complexes are believed to interact with the cytoplasmic tails of membrane proteins, leading to their selection and concentration.</text>
</comment>
<keyword evidence="4 5" id="KW-0472">Membrane</keyword>
<feature type="region of interest" description="Disordered" evidence="7">
    <location>
        <begin position="674"/>
        <end position="749"/>
    </location>
</feature>
<sequence>MSQGGTMRGLAQYIAELRACTTDEAAERCVEKEMAHIQFKFSTGAKLDGYQRKKYVAKILFSYLYGFPVDVGHSETIRLMNSSKYSEKQIGYLAMTILMPSQPNLLDWILPPIQKDLADRNETNTCLALHVLSTLQICAMAEALVEDVLKLLVSPTSSSWVQKKAALVLAHFHRLDPQVVVLGEWTDILASLLQSRHLGVAQSVANLLLAVCQRDTVAYRACYVPIIEKLDELVLAEDYKEIYLYHAVPVPWLQVTLLRLLGTFTVPRNASLLLKLNTILDKILRIATTTTFSDMQHRNAYHAIQLEATRLALHLDTQSPVAIRAVTQLGNWLTASETNTRYLALEAMAQLARKLPTLAPIQAHRQKILAALRDDDISVRRRALEVVYTLCDQHNVNEVVAYLLNYLPHTEPSLRSSIAMQVASLADRYTSTSSKYIDTMLALLRIPGASLHESLWHQLVNHVAQEESLHQYAALQAFNLLTKESCNDALLKFAAYTLGEWGHTITNLPNASASQQLRALQESARGCIPATRVMIMSTYVKWINLYPALRAPILTELQKDRSSFDLEVQQRACEYLALVQLNDPSVLEMVCEIMPRPSVPRNPTVRIAPNFANLQRDPLWESVAYKAAPTSHPILLREDTKAPISRSSSPSLVHGEDWNSISFLRDDDLQNQKQESESLLDITAPSIERNSPISVGSGSESSFATDSIHHQQSAAQSNRHHSGHYQTQSTPKQRISSGSTEFGSGDAIDPAKDLELGSYSAIPSLAISNQTGRLLPPITSNPLSWLGPEAGSSQSVTASKNLVNPIEKTSHGPDSRLSTGSESLPNDTVDHASDSTSLPNIQDSAKRITLHQDGLCQVVLSVDSWELLLTNVDHQVGQISMAEILQCQGLHMDFAKAIAPRSFPPNQEMQVKLVVNCDACFTESPTLHIDFVWNDDRRLDLHLPLPITILHFLHPVAMQVGDFFQRWKALAGAQHEVKRVFVKSDSICAADRISTANLQVLQDVDRNRENVVGAGVFHSQTTGPVACLVRYEVNHDANLARCTVRTTDCTVSQTLADLLEARLGLGNLTV</sequence>
<feature type="binding site" evidence="6">
    <location>
        <begin position="54"/>
        <end position="58"/>
    </location>
    <ligand>
        <name>a 1,2-diacyl-sn-glycero-3-phospho-(1D-myo-inositol-3,4,5-trisphosphate)</name>
        <dbReference type="ChEBI" id="CHEBI:57836"/>
    </ligand>
</feature>
<dbReference type="InterPro" id="IPR003164">
    <property type="entry name" value="Clathrin_a-adaptin_app_sub_C"/>
</dbReference>
<comment type="subcellular location">
    <subcellularLocation>
        <location evidence="1">Endomembrane system</location>
        <topology evidence="1">Peripheral membrane protein</topology>
    </subcellularLocation>
    <subcellularLocation>
        <location evidence="5">Membrane</location>
        <location evidence="5">Coated pit</location>
    </subcellularLocation>
</comment>
<dbReference type="InterPro" id="IPR016024">
    <property type="entry name" value="ARM-type_fold"/>
</dbReference>
<dbReference type="Proteomes" id="UP001219567">
    <property type="component" value="Chromosome 5"/>
</dbReference>
<comment type="similarity">
    <text evidence="5">Belongs to the adaptor complexes large subunit family.</text>
</comment>
<dbReference type="InterPro" id="IPR050840">
    <property type="entry name" value="Adaptor_Complx_Large_Subunit"/>
</dbReference>
<evidence type="ECO:0000256" key="2">
    <source>
        <dbReference type="ARBA" id="ARBA00022448"/>
    </source>
</evidence>
<dbReference type="Pfam" id="PF01602">
    <property type="entry name" value="Adaptin_N"/>
    <property type="match status" value="1"/>
</dbReference>
<evidence type="ECO:0000256" key="7">
    <source>
        <dbReference type="SAM" id="MobiDB-lite"/>
    </source>
</evidence>
<feature type="compositionally biased region" description="Polar residues" evidence="7">
    <location>
        <begin position="816"/>
        <end position="826"/>
    </location>
</feature>
<evidence type="ECO:0000256" key="1">
    <source>
        <dbReference type="ARBA" id="ARBA00004184"/>
    </source>
</evidence>
<dbReference type="InterPro" id="IPR002553">
    <property type="entry name" value="Clathrin/coatomer_adapt-like_N"/>
</dbReference>
<organism evidence="10 11">
    <name type="scientific">Malassezia yamatoensis</name>
    <dbReference type="NCBI Taxonomy" id="253288"/>
    <lineage>
        <taxon>Eukaryota</taxon>
        <taxon>Fungi</taxon>
        <taxon>Dikarya</taxon>
        <taxon>Basidiomycota</taxon>
        <taxon>Ustilaginomycotina</taxon>
        <taxon>Malasseziomycetes</taxon>
        <taxon>Malasseziales</taxon>
        <taxon>Malasseziaceae</taxon>
        <taxon>Malassezia</taxon>
    </lineage>
</organism>
<dbReference type="Gene3D" id="3.30.310.10">
    <property type="entry name" value="TATA-Binding Protein"/>
    <property type="match status" value="1"/>
</dbReference>
<proteinExistence type="inferred from homology"/>
<feature type="binding site" evidence="6">
    <location>
        <begin position="8"/>
        <end position="9"/>
    </location>
    <ligand>
        <name>a 1,2-diacyl-sn-glycero-3-phospho-(1D-myo-inositol-3,4,5-trisphosphate)</name>
        <dbReference type="ChEBI" id="CHEBI:57836"/>
    </ligand>
</feature>
<feature type="compositionally biased region" description="Polar residues" evidence="7">
    <location>
        <begin position="724"/>
        <end position="742"/>
    </location>
</feature>
<dbReference type="InterPro" id="IPR009028">
    <property type="entry name" value="Coatomer/calthrin_app_sub_C"/>
</dbReference>
<dbReference type="EMBL" id="CP119947">
    <property type="protein sequence ID" value="WFD00615.1"/>
    <property type="molecule type" value="Genomic_DNA"/>
</dbReference>
<dbReference type="Gene3D" id="2.60.40.1230">
    <property type="match status" value="1"/>
</dbReference>
<evidence type="ECO:0000256" key="5">
    <source>
        <dbReference type="PIRNR" id="PIRNR037091"/>
    </source>
</evidence>
<gene>
    <name evidence="10" type="ORF">MYAM1_003366</name>
</gene>
<evidence type="ECO:0000313" key="10">
    <source>
        <dbReference type="EMBL" id="WFD00615.1"/>
    </source>
</evidence>
<dbReference type="GO" id="GO:0006886">
    <property type="term" value="P:intracellular protein transport"/>
    <property type="evidence" value="ECO:0007669"/>
    <property type="project" value="UniProtKB-UniRule"/>
</dbReference>
<dbReference type="Pfam" id="PF02296">
    <property type="entry name" value="Alpha_adaptin_C"/>
    <property type="match status" value="1"/>
</dbReference>
<feature type="binding site" evidence="6">
    <location>
        <position position="50"/>
    </location>
    <ligand>
        <name>a 1,2-diacyl-sn-glycero-3-phospho-(1D-myo-inositol-3,4,5-trisphosphate)</name>
        <dbReference type="ChEBI" id="CHEBI:57836"/>
    </ligand>
</feature>
<dbReference type="AlphaFoldDB" id="A0AAJ5Z1K7"/>
<dbReference type="InterPro" id="IPR011989">
    <property type="entry name" value="ARM-like"/>
</dbReference>
<dbReference type="SUPFAM" id="SSF55711">
    <property type="entry name" value="Subdomain of clathrin and coatomer appendage domain"/>
    <property type="match status" value="1"/>
</dbReference>
<evidence type="ECO:0000259" key="9">
    <source>
        <dbReference type="Pfam" id="PF02296"/>
    </source>
</evidence>
<feature type="domain" description="Clathrin/coatomer adaptor adaptin-like N-terminal" evidence="8">
    <location>
        <begin position="29"/>
        <end position="581"/>
    </location>
</feature>
<evidence type="ECO:0000256" key="4">
    <source>
        <dbReference type="ARBA" id="ARBA00023136"/>
    </source>
</evidence>
<keyword evidence="5" id="KW-0254">Endocytosis</keyword>
<dbReference type="SUPFAM" id="SSF48371">
    <property type="entry name" value="ARM repeat"/>
    <property type="match status" value="1"/>
</dbReference>
<evidence type="ECO:0000313" key="11">
    <source>
        <dbReference type="Proteomes" id="UP001219567"/>
    </source>
</evidence>
<accession>A0AAJ5Z1K7</accession>
<feature type="region of interest" description="Disordered" evidence="7">
    <location>
        <begin position="805"/>
        <end position="838"/>
    </location>
</feature>
<protein>
    <recommendedName>
        <fullName evidence="5">AP-2 complex subunit alpha</fullName>
    </recommendedName>
</protein>
<dbReference type="InterPro" id="IPR013041">
    <property type="entry name" value="Clathrin_app_Ig-like_sf"/>
</dbReference>
<name>A0AAJ5Z1K7_9BASI</name>
<keyword evidence="3 5" id="KW-0653">Protein transport</keyword>
<evidence type="ECO:0000256" key="3">
    <source>
        <dbReference type="ARBA" id="ARBA00022927"/>
    </source>
</evidence>
<dbReference type="GO" id="GO:0030122">
    <property type="term" value="C:AP-2 adaptor complex"/>
    <property type="evidence" value="ECO:0007669"/>
    <property type="project" value="InterPro"/>
</dbReference>
<feature type="domain" description="Clathrin adaptor alpha-adaptin appendage C-terminal subdomain" evidence="9">
    <location>
        <begin position="952"/>
        <end position="1059"/>
    </location>
</feature>
<feature type="compositionally biased region" description="Low complexity" evidence="7">
    <location>
        <begin position="691"/>
        <end position="702"/>
    </location>
</feature>
<dbReference type="SUPFAM" id="SSF49348">
    <property type="entry name" value="Clathrin adaptor appendage domain"/>
    <property type="match status" value="1"/>
</dbReference>
<dbReference type="InterPro" id="IPR012295">
    <property type="entry name" value="TBP_dom_sf"/>
</dbReference>
<feature type="binding site" evidence="6">
    <location>
        <position position="40"/>
    </location>
    <ligand>
        <name>a 1,2-diacyl-sn-glycero-3-phospho-(1D-myo-inositol-3,4,5-trisphosphate)</name>
        <dbReference type="ChEBI" id="CHEBI:57836"/>
    </ligand>
</feature>
<keyword evidence="5" id="KW-0168">Coated pit</keyword>
<keyword evidence="2 5" id="KW-0813">Transport</keyword>
<dbReference type="GO" id="GO:0035615">
    <property type="term" value="F:clathrin adaptor activity"/>
    <property type="evidence" value="ECO:0007669"/>
    <property type="project" value="InterPro"/>
</dbReference>
<evidence type="ECO:0000256" key="6">
    <source>
        <dbReference type="PIRSR" id="PIRSR037091-1"/>
    </source>
</evidence>